<dbReference type="EMBL" id="CAHR02000060">
    <property type="protein sequence ID" value="CCG81816.1"/>
    <property type="molecule type" value="Genomic_DNA"/>
</dbReference>
<dbReference type="PANTHER" id="PTHR23003:SF64">
    <property type="entry name" value="RRM DOMAIN-CONTAINING PROTEIN"/>
    <property type="match status" value="1"/>
</dbReference>
<dbReference type="STRING" id="1097556.R4XBR5"/>
<feature type="region of interest" description="Disordered" evidence="3">
    <location>
        <begin position="233"/>
        <end position="258"/>
    </location>
</feature>
<keyword evidence="6" id="KW-1185">Reference proteome</keyword>
<organism evidence="5 6">
    <name type="scientific">Taphrina deformans (strain PYCC 5710 / ATCC 11124 / CBS 356.35 / IMI 108563 / JCM 9778 / NBRC 8474)</name>
    <name type="common">Peach leaf curl fungus</name>
    <name type="synonym">Lalaria deformans</name>
    <dbReference type="NCBI Taxonomy" id="1097556"/>
    <lineage>
        <taxon>Eukaryota</taxon>
        <taxon>Fungi</taxon>
        <taxon>Dikarya</taxon>
        <taxon>Ascomycota</taxon>
        <taxon>Taphrinomycotina</taxon>
        <taxon>Taphrinomycetes</taxon>
        <taxon>Taphrinales</taxon>
        <taxon>Taphrinaceae</taxon>
        <taxon>Taphrina</taxon>
    </lineage>
</organism>
<dbReference type="AlphaFoldDB" id="R4XBR5"/>
<gene>
    <name evidence="5" type="ORF">TAPDE_001677</name>
</gene>
<dbReference type="Proteomes" id="UP000013776">
    <property type="component" value="Unassembled WGS sequence"/>
</dbReference>
<dbReference type="InterPro" id="IPR035979">
    <property type="entry name" value="RBD_domain_sf"/>
</dbReference>
<dbReference type="GO" id="GO:0005737">
    <property type="term" value="C:cytoplasm"/>
    <property type="evidence" value="ECO:0007669"/>
    <property type="project" value="TreeGrafter"/>
</dbReference>
<evidence type="ECO:0000256" key="2">
    <source>
        <dbReference type="PROSITE-ProRule" id="PRU00176"/>
    </source>
</evidence>
<accession>R4XBR5</accession>
<dbReference type="InterPro" id="IPR012677">
    <property type="entry name" value="Nucleotide-bd_a/b_plait_sf"/>
</dbReference>
<evidence type="ECO:0000313" key="6">
    <source>
        <dbReference type="Proteomes" id="UP000013776"/>
    </source>
</evidence>
<dbReference type="OrthoDB" id="1049195at2759"/>
<evidence type="ECO:0000259" key="4">
    <source>
        <dbReference type="PROSITE" id="PS50102"/>
    </source>
</evidence>
<evidence type="ECO:0000256" key="3">
    <source>
        <dbReference type="SAM" id="MobiDB-lite"/>
    </source>
</evidence>
<evidence type="ECO:0000256" key="1">
    <source>
        <dbReference type="ARBA" id="ARBA00022884"/>
    </source>
</evidence>
<dbReference type="PANTHER" id="PTHR23003">
    <property type="entry name" value="RNA RECOGNITION MOTIF RRM DOMAIN CONTAINING PROTEIN"/>
    <property type="match status" value="1"/>
</dbReference>
<protein>
    <submittedName>
        <fullName evidence="5">RNA-binding protein</fullName>
    </submittedName>
</protein>
<feature type="domain" description="RRM" evidence="4">
    <location>
        <begin position="16"/>
        <end position="93"/>
    </location>
</feature>
<dbReference type="InterPro" id="IPR000504">
    <property type="entry name" value="RRM_dom"/>
</dbReference>
<dbReference type="InterPro" id="IPR050374">
    <property type="entry name" value="RRT5_SRSF_SR"/>
</dbReference>
<dbReference type="GO" id="GO:0003729">
    <property type="term" value="F:mRNA binding"/>
    <property type="evidence" value="ECO:0007669"/>
    <property type="project" value="TreeGrafter"/>
</dbReference>
<name>R4XBR5_TAPDE</name>
<dbReference type="GO" id="GO:1990904">
    <property type="term" value="C:ribonucleoprotein complex"/>
    <property type="evidence" value="ECO:0007669"/>
    <property type="project" value="TreeGrafter"/>
</dbReference>
<dbReference type="GO" id="GO:0005634">
    <property type="term" value="C:nucleus"/>
    <property type="evidence" value="ECO:0007669"/>
    <property type="project" value="TreeGrafter"/>
</dbReference>
<dbReference type="PROSITE" id="PS50102">
    <property type="entry name" value="RRM"/>
    <property type="match status" value="2"/>
</dbReference>
<dbReference type="Gene3D" id="3.30.70.330">
    <property type="match status" value="2"/>
</dbReference>
<dbReference type="SUPFAM" id="SSF54928">
    <property type="entry name" value="RNA-binding domain, RBD"/>
    <property type="match status" value="2"/>
</dbReference>
<feature type="domain" description="RRM" evidence="4">
    <location>
        <begin position="132"/>
        <end position="209"/>
    </location>
</feature>
<dbReference type="eggNOG" id="ENOG502QV3I">
    <property type="taxonomic scope" value="Eukaryota"/>
</dbReference>
<feature type="region of interest" description="Disordered" evidence="3">
    <location>
        <begin position="279"/>
        <end position="332"/>
    </location>
</feature>
<sequence length="332" mass="37037">MLERPPSSTQPPSQPVNVLIMNLPFRARWQDLKDLCRQACAVERADVALEVDGRSRGFGEVTCPTRADAERLYTMLNGYEWQNRRLNIIVMEDQGRGGNLPSVPPSAGGFGPLPDSRNPGAMIHPQLQTDDKLLFVGNLPFSMQWQDLKDLLRPAGRVQRTDISMASDGRSRGWGTALFSSAEEAQKAVDLFNETEVEGRRIKVRLDRLGGRGVPANRQTSSARTGFGADMNSAMQQQQQHPGPYPLQQPFPAHGARIMDTGESFGAQTQARPFERPQAYHQGPLHDSPQRHGPGQQYQQQQQQQQQADQGQYQPRQQHSASPRAPGGNHYW</sequence>
<dbReference type="Pfam" id="PF00076">
    <property type="entry name" value="RRM_1"/>
    <property type="match status" value="2"/>
</dbReference>
<comment type="caution">
    <text evidence="5">The sequence shown here is derived from an EMBL/GenBank/DDBJ whole genome shotgun (WGS) entry which is preliminary data.</text>
</comment>
<dbReference type="VEuPathDB" id="FungiDB:TAPDE_001677"/>
<evidence type="ECO:0000313" key="5">
    <source>
        <dbReference type="EMBL" id="CCG81816.1"/>
    </source>
</evidence>
<keyword evidence="1 2" id="KW-0694">RNA-binding</keyword>
<dbReference type="SMART" id="SM00360">
    <property type="entry name" value="RRM"/>
    <property type="match status" value="2"/>
</dbReference>
<reference evidence="5 6" key="1">
    <citation type="journal article" date="2013" name="MBio">
        <title>Genome sequencing of the plant pathogen Taphrina deformans, the causal agent of peach leaf curl.</title>
        <authorList>
            <person name="Cisse O.H."/>
            <person name="Almeida J.M.G.C.F."/>
            <person name="Fonseca A."/>
            <person name="Kumar A.A."/>
            <person name="Salojaervi J."/>
            <person name="Overmyer K."/>
            <person name="Hauser P.M."/>
            <person name="Pagni M."/>
        </authorList>
    </citation>
    <scope>NUCLEOTIDE SEQUENCE [LARGE SCALE GENOMIC DNA]</scope>
    <source>
        <strain evidence="6">PYCC 5710 / ATCC 11124 / CBS 356.35 / IMI 108563 / JCM 9778 / NBRC 8474</strain>
    </source>
</reference>
<feature type="compositionally biased region" description="Low complexity" evidence="3">
    <location>
        <begin position="291"/>
        <end position="318"/>
    </location>
</feature>
<proteinExistence type="predicted"/>